<keyword evidence="3" id="KW-1185">Reference proteome</keyword>
<protein>
    <recommendedName>
        <fullName evidence="1">NAD/GMP synthase domain-containing protein</fullName>
    </recommendedName>
</protein>
<dbReference type="GO" id="GO:0006163">
    <property type="term" value="P:purine nucleotide metabolic process"/>
    <property type="evidence" value="ECO:0007669"/>
    <property type="project" value="UniProtKB-ARBA"/>
</dbReference>
<dbReference type="SUPFAM" id="SSF52402">
    <property type="entry name" value="Adenine nucleotide alpha hydrolases-like"/>
    <property type="match status" value="1"/>
</dbReference>
<dbReference type="InterPro" id="IPR022310">
    <property type="entry name" value="NAD/GMP_synthase"/>
</dbReference>
<comment type="caution">
    <text evidence="2">The sequence shown here is derived from an EMBL/GenBank/DDBJ whole genome shotgun (WGS) entry which is preliminary data.</text>
</comment>
<dbReference type="PANTHER" id="PTHR43169">
    <property type="entry name" value="EXSB FAMILY PROTEIN"/>
    <property type="match status" value="1"/>
</dbReference>
<dbReference type="Proteomes" id="UP001146120">
    <property type="component" value="Unassembled WGS sequence"/>
</dbReference>
<dbReference type="PANTHER" id="PTHR43169:SF2">
    <property type="entry name" value="NAD_GMP SYNTHASE DOMAIN-CONTAINING PROTEIN"/>
    <property type="match status" value="1"/>
</dbReference>
<dbReference type="Pfam" id="PF02540">
    <property type="entry name" value="NAD_synthase"/>
    <property type="match status" value="1"/>
</dbReference>
<name>A0AAV2Z4V6_9STRA</name>
<gene>
    <name evidence="2" type="ORF">N0F65_007328</name>
</gene>
<dbReference type="GO" id="GO:0016783">
    <property type="term" value="F:sulfurtransferase activity"/>
    <property type="evidence" value="ECO:0007669"/>
    <property type="project" value="InterPro"/>
</dbReference>
<dbReference type="InterPro" id="IPR052188">
    <property type="entry name" value="Ni-pincer_cofactor_biosynth"/>
</dbReference>
<dbReference type="CDD" id="cd01990">
    <property type="entry name" value="LarE-like"/>
    <property type="match status" value="1"/>
</dbReference>
<dbReference type="InterPro" id="IPR014729">
    <property type="entry name" value="Rossmann-like_a/b/a_fold"/>
</dbReference>
<evidence type="ECO:0000313" key="3">
    <source>
        <dbReference type="Proteomes" id="UP001146120"/>
    </source>
</evidence>
<accession>A0AAV2Z4V6</accession>
<dbReference type="Gene3D" id="3.40.50.620">
    <property type="entry name" value="HUPs"/>
    <property type="match status" value="1"/>
</dbReference>
<dbReference type="InterPro" id="IPR005232">
    <property type="entry name" value="LarE"/>
</dbReference>
<evidence type="ECO:0000313" key="2">
    <source>
        <dbReference type="EMBL" id="DBA01431.1"/>
    </source>
</evidence>
<organism evidence="2 3">
    <name type="scientific">Lagenidium giganteum</name>
    <dbReference type="NCBI Taxonomy" id="4803"/>
    <lineage>
        <taxon>Eukaryota</taxon>
        <taxon>Sar</taxon>
        <taxon>Stramenopiles</taxon>
        <taxon>Oomycota</taxon>
        <taxon>Peronosporomycetes</taxon>
        <taxon>Pythiales</taxon>
        <taxon>Pythiaceae</taxon>
    </lineage>
</organism>
<reference evidence="2" key="2">
    <citation type="journal article" date="2023" name="Microbiol Resour">
        <title>Decontamination and Annotation of the Draft Genome Sequence of the Oomycete Lagenidium giganteum ARSEF 373.</title>
        <authorList>
            <person name="Morgan W.R."/>
            <person name="Tartar A."/>
        </authorList>
    </citation>
    <scope>NUCLEOTIDE SEQUENCE</scope>
    <source>
        <strain evidence="2">ARSEF 373</strain>
    </source>
</reference>
<reference evidence="2" key="1">
    <citation type="submission" date="2022-11" db="EMBL/GenBank/DDBJ databases">
        <authorList>
            <person name="Morgan W.R."/>
            <person name="Tartar A."/>
        </authorList>
    </citation>
    <scope>NUCLEOTIDE SEQUENCE</scope>
    <source>
        <strain evidence="2">ARSEF 373</strain>
    </source>
</reference>
<feature type="domain" description="NAD/GMP synthase" evidence="1">
    <location>
        <begin position="41"/>
        <end position="199"/>
    </location>
</feature>
<evidence type="ECO:0000259" key="1">
    <source>
        <dbReference type="Pfam" id="PF02540"/>
    </source>
</evidence>
<proteinExistence type="predicted"/>
<sequence>MKRSLSDANRVISAPRPMRAQLDQLLRKVEARGVRSATRVCHVTAFSGGVDSSLVAALVHRVFPTTSAACLGVSAAVPAAQIEQARDVASFIGVPLWEFPTKEGEMKEYVENVGKSCYYCKTTLYSTINQVADHAVHVLQPTTDQKDQLVLFNGTNADDKLDPTRLGLVAATEFDVASPLDELTKTDVRQMAKYLGLPNWNAAASPCLRSRLQFGVEATQEHLGRVERAEAFVRSIIDLPKSSNMRVRYLAGNRAAVGMWSLAVPGDHHHSLTSRAELDADMLPAAQKVEDAVREELLSIGKCTGWLRSNIKSLTMILQVSAPLFCDLSNPEV</sequence>
<dbReference type="AlphaFoldDB" id="A0AAV2Z4V6"/>
<dbReference type="EMBL" id="DAKRPA010000048">
    <property type="protein sequence ID" value="DBA01431.1"/>
    <property type="molecule type" value="Genomic_DNA"/>
</dbReference>